<evidence type="ECO:0000259" key="3">
    <source>
        <dbReference type="Pfam" id="PF00501"/>
    </source>
</evidence>
<dbReference type="Proteomes" id="UP001243989">
    <property type="component" value="Unassembled WGS sequence"/>
</dbReference>
<reference evidence="5" key="1">
    <citation type="submission" date="2021-06" db="EMBL/GenBank/DDBJ databases">
        <title>Comparative genomics, transcriptomics and evolutionary studies reveal genomic signatures of adaptation to plant cell wall in hemibiotrophic fungi.</title>
        <authorList>
            <consortium name="DOE Joint Genome Institute"/>
            <person name="Baroncelli R."/>
            <person name="Diaz J.F."/>
            <person name="Benocci T."/>
            <person name="Peng M."/>
            <person name="Battaglia E."/>
            <person name="Haridas S."/>
            <person name="Andreopoulos W."/>
            <person name="Labutti K."/>
            <person name="Pangilinan J."/>
            <person name="Floch G.L."/>
            <person name="Makela M.R."/>
            <person name="Henrissat B."/>
            <person name="Grigoriev I.V."/>
            <person name="Crouch J.A."/>
            <person name="De Vries R.P."/>
            <person name="Sukno S.A."/>
            <person name="Thon M.R."/>
        </authorList>
    </citation>
    <scope>NUCLEOTIDE SEQUENCE</scope>
    <source>
        <strain evidence="5">CBS 102054</strain>
    </source>
</reference>
<dbReference type="Gene3D" id="3.30.300.30">
    <property type="match status" value="1"/>
</dbReference>
<dbReference type="Gene3D" id="3.30.559.30">
    <property type="entry name" value="Nonribosomal peptide synthetase, condensation domain"/>
    <property type="match status" value="1"/>
</dbReference>
<sequence length="984" mass="109388">MELGVYSQPHDGEGGRRTEFLPFIVGEEMKQLRHSIAASYGLDNGSIEDIYPCMPMQVSIFTLGSQNSAGYIVHSVLDINPEASVERFRAAWEDIHRSTAILRTRIVHDEQHGFLQVVLREEITWTEVQDADEYLQSDGSSCMEFGQPLSRYSWVRGKAGKKHQFIWTVHHAVMDGWFSAILTRRVQQLYHGLPSSQLVQFKAFIQHLQQKNFNEAEHYWRRSLKQCDCVDFPGPPRSKAEPKGFVRKMYVSRQVIWQGRRFKRSALVYAAWGLVMSSTTGSKSVVFGTVTSGRRTDMENVKLVAGPTICTVPAYIEVDREQLASKFVDDIGRETSLRERFDFIGLANIAKVSARAQKACQFGTLIIVQGTSGPLSMDNSIGDWTRMPHAAPVTSDSLSLDVFISEEDTKVVANFNTQVIDVGTVDLLIAQLLHVMEQLGESTDGRTLRDISLVTPEDRERLWGWNALAHHLVNIGVGPGAIVPIYFEKSMWVSVSILAVLKTGGAFLILNPAYPEPRLYAIVEQADATIVLTSVSTNSLGSRLVEQAVVVGNRLIPDTCRIIALPDVDPSSLIYTVFTSGSTGLPKGVLVSHTAFASNAHYQADELGFKPLSRVYDFANYIFDDFVYYTVITLVKGGCICVPSDDDRTNNFMGSIIATRATILYITTSVSRLLDPTHLPLLETVIGGGEPVTLFDTERWWGYANLINAYGLAECITNTIINPHPETKEAATSIGKGAGVVTWVVDPADYNSLMPIGNIGELLLEGPLLGLGYLKDPEKTVAAFIRDPMWLVKGTPYQATLLPILSDVEDRLAEHLPNYMIPAVIFTLPRLLLTVTGKTDRKQLRKIVAGFSIQDLADQLDQTYSRGPCGVSATEIEDVYPCTPLQEGLFALTSKQPGDYTLQAVLELSDDVNVNRFCASWEKAVESFAILRTRIVQHTDLGLFQVIVRVPVDWVRADDLERYLEVDRSMPMELGQPLSRYAMI</sequence>
<name>A0AAI9ZCB1_9PEZI</name>
<protein>
    <submittedName>
        <fullName evidence="5">Uncharacterized protein</fullName>
    </submittedName>
</protein>
<dbReference type="AlphaFoldDB" id="A0AAI9ZCB1"/>
<proteinExistence type="predicted"/>
<feature type="domain" description="AMP-dependent synthetase/ligase" evidence="3">
    <location>
        <begin position="466"/>
        <end position="774"/>
    </location>
</feature>
<dbReference type="GO" id="GO:0044550">
    <property type="term" value="P:secondary metabolite biosynthetic process"/>
    <property type="evidence" value="ECO:0007669"/>
    <property type="project" value="TreeGrafter"/>
</dbReference>
<keyword evidence="6" id="KW-1185">Reference proteome</keyword>
<dbReference type="PANTHER" id="PTHR45527">
    <property type="entry name" value="NONRIBOSOMAL PEPTIDE SYNTHETASE"/>
    <property type="match status" value="1"/>
</dbReference>
<dbReference type="Pfam" id="PF00501">
    <property type="entry name" value="AMP-binding"/>
    <property type="match status" value="1"/>
</dbReference>
<evidence type="ECO:0000313" key="5">
    <source>
        <dbReference type="EMBL" id="KAK1621890.1"/>
    </source>
</evidence>
<dbReference type="InterPro" id="IPR000873">
    <property type="entry name" value="AMP-dep_synth/lig_dom"/>
</dbReference>
<keyword evidence="1" id="KW-0596">Phosphopantetheine</keyword>
<dbReference type="EMBL" id="JAHMHQ010000042">
    <property type="protein sequence ID" value="KAK1621890.1"/>
    <property type="molecule type" value="Genomic_DNA"/>
</dbReference>
<dbReference type="GO" id="GO:0043041">
    <property type="term" value="P:amino acid activation for nonribosomal peptide biosynthetic process"/>
    <property type="evidence" value="ECO:0007669"/>
    <property type="project" value="TreeGrafter"/>
</dbReference>
<dbReference type="GO" id="GO:0016874">
    <property type="term" value="F:ligase activity"/>
    <property type="evidence" value="ECO:0007669"/>
    <property type="project" value="UniProtKB-KW"/>
</dbReference>
<feature type="domain" description="Condensation" evidence="4">
    <location>
        <begin position="48"/>
        <end position="462"/>
    </location>
</feature>
<dbReference type="RefSeq" id="XP_060437885.1">
    <property type="nucleotide sequence ID" value="XM_060593104.1"/>
</dbReference>
<evidence type="ECO:0000313" key="6">
    <source>
        <dbReference type="Proteomes" id="UP001243989"/>
    </source>
</evidence>
<dbReference type="Gene3D" id="3.40.50.980">
    <property type="match status" value="2"/>
</dbReference>
<dbReference type="SUPFAM" id="SSF52777">
    <property type="entry name" value="CoA-dependent acyltransferases"/>
    <property type="match status" value="3"/>
</dbReference>
<evidence type="ECO:0000256" key="1">
    <source>
        <dbReference type="ARBA" id="ARBA00022450"/>
    </source>
</evidence>
<keyword evidence="2" id="KW-0597">Phosphoprotein</keyword>
<dbReference type="InterPro" id="IPR045851">
    <property type="entry name" value="AMP-bd_C_sf"/>
</dbReference>
<comment type="caution">
    <text evidence="5">The sequence shown here is derived from an EMBL/GenBank/DDBJ whole genome shotgun (WGS) entry which is preliminary data.</text>
</comment>
<gene>
    <name evidence="5" type="ORF">BDP81DRAFT_455844</name>
</gene>
<organism evidence="5 6">
    <name type="scientific">Colletotrichum phormii</name>
    <dbReference type="NCBI Taxonomy" id="359342"/>
    <lineage>
        <taxon>Eukaryota</taxon>
        <taxon>Fungi</taxon>
        <taxon>Dikarya</taxon>
        <taxon>Ascomycota</taxon>
        <taxon>Pezizomycotina</taxon>
        <taxon>Sordariomycetes</taxon>
        <taxon>Hypocreomycetidae</taxon>
        <taxon>Glomerellales</taxon>
        <taxon>Glomerellaceae</taxon>
        <taxon>Colletotrichum</taxon>
        <taxon>Colletotrichum acutatum species complex</taxon>
    </lineage>
</organism>
<dbReference type="GeneID" id="85477966"/>
<dbReference type="SUPFAM" id="SSF56801">
    <property type="entry name" value="Acetyl-CoA synthetase-like"/>
    <property type="match status" value="1"/>
</dbReference>
<dbReference type="Pfam" id="PF00668">
    <property type="entry name" value="Condensation"/>
    <property type="match status" value="1"/>
</dbReference>
<dbReference type="GO" id="GO:0031177">
    <property type="term" value="F:phosphopantetheine binding"/>
    <property type="evidence" value="ECO:0007669"/>
    <property type="project" value="TreeGrafter"/>
</dbReference>
<dbReference type="InterPro" id="IPR023213">
    <property type="entry name" value="CAT-like_dom_sf"/>
</dbReference>
<dbReference type="Gene3D" id="3.30.559.10">
    <property type="entry name" value="Chloramphenicol acetyltransferase-like domain"/>
    <property type="match status" value="2"/>
</dbReference>
<evidence type="ECO:0000256" key="2">
    <source>
        <dbReference type="ARBA" id="ARBA00022553"/>
    </source>
</evidence>
<dbReference type="CDD" id="cd19545">
    <property type="entry name" value="FUM14_C_NRPS-like"/>
    <property type="match status" value="1"/>
</dbReference>
<dbReference type="PANTHER" id="PTHR45527:SF1">
    <property type="entry name" value="FATTY ACID SYNTHASE"/>
    <property type="match status" value="1"/>
</dbReference>
<accession>A0AAI9ZCB1</accession>
<dbReference type="InterPro" id="IPR001242">
    <property type="entry name" value="Condensation_dom"/>
</dbReference>
<dbReference type="GO" id="GO:0005737">
    <property type="term" value="C:cytoplasm"/>
    <property type="evidence" value="ECO:0007669"/>
    <property type="project" value="TreeGrafter"/>
</dbReference>
<evidence type="ECO:0000259" key="4">
    <source>
        <dbReference type="Pfam" id="PF00668"/>
    </source>
</evidence>